<dbReference type="AlphaFoldDB" id="A0A8J4QEX2"/>
<name>A0A8J4QEX2_9ROSI</name>
<dbReference type="EMBL" id="JRKL02005653">
    <property type="protein sequence ID" value="KAF3950137.1"/>
    <property type="molecule type" value="Genomic_DNA"/>
</dbReference>
<sequence length="79" mass="9428">MVENLSRYYYQVSYEKRNTRALEVNNSSQENIKVYFSSSYIFKLNIRWCKSWVPISSNGDLLGSYIYLQREGYSFSTLK</sequence>
<protein>
    <submittedName>
        <fullName evidence="1">Uncharacterized protein</fullName>
    </submittedName>
</protein>
<dbReference type="Proteomes" id="UP000737018">
    <property type="component" value="Unassembled WGS sequence"/>
</dbReference>
<dbReference type="OrthoDB" id="10568019at2759"/>
<reference evidence="1" key="1">
    <citation type="submission" date="2020-03" db="EMBL/GenBank/DDBJ databases">
        <title>Castanea mollissima Vanexum genome sequencing.</title>
        <authorList>
            <person name="Staton M."/>
        </authorList>
    </citation>
    <scope>NUCLEOTIDE SEQUENCE</scope>
    <source>
        <tissue evidence="1">Leaf</tissue>
    </source>
</reference>
<evidence type="ECO:0000313" key="2">
    <source>
        <dbReference type="Proteomes" id="UP000737018"/>
    </source>
</evidence>
<gene>
    <name evidence="1" type="ORF">CMV_024069</name>
</gene>
<proteinExistence type="predicted"/>
<evidence type="ECO:0000313" key="1">
    <source>
        <dbReference type="EMBL" id="KAF3950137.1"/>
    </source>
</evidence>
<comment type="caution">
    <text evidence="1">The sequence shown here is derived from an EMBL/GenBank/DDBJ whole genome shotgun (WGS) entry which is preliminary data.</text>
</comment>
<keyword evidence="2" id="KW-1185">Reference proteome</keyword>
<organism evidence="1 2">
    <name type="scientific">Castanea mollissima</name>
    <name type="common">Chinese chestnut</name>
    <dbReference type="NCBI Taxonomy" id="60419"/>
    <lineage>
        <taxon>Eukaryota</taxon>
        <taxon>Viridiplantae</taxon>
        <taxon>Streptophyta</taxon>
        <taxon>Embryophyta</taxon>
        <taxon>Tracheophyta</taxon>
        <taxon>Spermatophyta</taxon>
        <taxon>Magnoliopsida</taxon>
        <taxon>eudicotyledons</taxon>
        <taxon>Gunneridae</taxon>
        <taxon>Pentapetalae</taxon>
        <taxon>rosids</taxon>
        <taxon>fabids</taxon>
        <taxon>Fagales</taxon>
        <taxon>Fagaceae</taxon>
        <taxon>Castanea</taxon>
    </lineage>
</organism>
<accession>A0A8J4QEX2</accession>